<dbReference type="InterPro" id="IPR012340">
    <property type="entry name" value="NA-bd_OB-fold"/>
</dbReference>
<gene>
    <name evidence="2" type="ORF">HHUSO_G8881</name>
</gene>
<evidence type="ECO:0000256" key="1">
    <source>
        <dbReference type="SAM" id="MobiDB-lite"/>
    </source>
</evidence>
<comment type="caution">
    <text evidence="2">The sequence shown here is derived from an EMBL/GenBank/DDBJ whole genome shotgun (WGS) entry which is preliminary data.</text>
</comment>
<reference evidence="2 3" key="1">
    <citation type="submission" date="2021-05" db="EMBL/GenBank/DDBJ databases">
        <authorList>
            <person name="Zahm M."/>
            <person name="Klopp C."/>
            <person name="Cabau C."/>
            <person name="Kuhl H."/>
            <person name="Suciu R."/>
            <person name="Ciorpac M."/>
            <person name="Holostenco D."/>
            <person name="Gessner J."/>
            <person name="Wuertz S."/>
            <person name="Hohne C."/>
            <person name="Stock M."/>
            <person name="Gislard M."/>
            <person name="Lluch J."/>
            <person name="Milhes M."/>
            <person name="Lampietro C."/>
            <person name="Lopez Roques C."/>
            <person name="Donnadieu C."/>
            <person name="Du K."/>
            <person name="Schartl M."/>
            <person name="Guiguen Y."/>
        </authorList>
    </citation>
    <scope>NUCLEOTIDE SEQUENCE [LARGE SCALE GENOMIC DNA]</scope>
    <source>
        <strain evidence="2">Hh-F2</strain>
        <tissue evidence="2">Blood</tissue>
    </source>
</reference>
<dbReference type="PANTHER" id="PTHR14944">
    <property type="entry name" value="RPA-RELATED PROTEIN RADX"/>
    <property type="match status" value="1"/>
</dbReference>
<evidence type="ECO:0000313" key="2">
    <source>
        <dbReference type="EMBL" id="KAK6487651.1"/>
    </source>
</evidence>
<proteinExistence type="predicted"/>
<feature type="region of interest" description="Disordered" evidence="1">
    <location>
        <begin position="187"/>
        <end position="206"/>
    </location>
</feature>
<dbReference type="Pfam" id="PF17659">
    <property type="entry name" value="RADX"/>
    <property type="match status" value="1"/>
</dbReference>
<dbReference type="PANTHER" id="PTHR14944:SF3">
    <property type="entry name" value="SI:CH73-71D17.2"/>
    <property type="match status" value="1"/>
</dbReference>
<keyword evidence="3" id="KW-1185">Reference proteome</keyword>
<dbReference type="InterPro" id="IPR040893">
    <property type="entry name" value="RADX"/>
</dbReference>
<protein>
    <submittedName>
        <fullName evidence="2">RPA-related protein RADX isoform X1</fullName>
    </submittedName>
</protein>
<name>A0ABR0ZSX6_HUSHU</name>
<dbReference type="EMBL" id="JAHFZB010000007">
    <property type="protein sequence ID" value="KAK6487651.1"/>
    <property type="molecule type" value="Genomic_DNA"/>
</dbReference>
<dbReference type="Gene3D" id="2.40.50.140">
    <property type="entry name" value="Nucleic acid-binding proteins"/>
    <property type="match status" value="1"/>
</dbReference>
<sequence>MSFQVTHPDCPLEKAIYAGESSAHSSAQTYKICREPLYLIALDRYKADPGSKACFSQVSGFLSFLYDATLSDGSCRLRVTLHPNLTPLIQVNALRCGSELYNVEFAVEFDEKRLGPGSVKVQVMNLEIKEGPCGLALERLRGLDLADMPWFGGGDGDAPLKARRSYYLPLWNCEDYFGDVWKNEAPTAESESDTDEQGYHSSAGEDGLHCQVDRTLAALIVRVMKKSRLRHYGKVEQNSECPYQAEFQVADRSCTASLVLWNLLCLEWYRCLDPGVVLKIRNYRMKETYSSRIGRGSENQDQIQIEISLNSRNPTAIISIIPESAVLRGWRLPSLHFNFLTRAELNSSPNGTTCDVIGFVKFVGRPERVLKKGGGFNEFSVYRWVRLEDGTGDSPILLKLESSSQPETHAEFHPMLIAVCTNAQLVSTGGSAGGPPAVQYLTSTSYSQLYREGEGKQYTYLPAAQRLLLWLKYSQLEMNNYVVGGYFSFPPLPTSVEQYLSERDGESCLFSMDELKKQVGRLHYREHRRFTVQGTIITVCYTQLREEVRELYHLSVCYTQLREEAKELYHLSSQRATPCCSCFSDSMLSPVSAVRCVSVVDVMPRLSLCLICSAGLQFGVTCRDFDWDSEEEEMAAAFSQPLEASSPLVWCGRRWQGERLGGARALPETVPREYSYEKRALQTKAAGLQPACFKDTLPDPAEELESFPPARSTPGYYRVTILGLNERLALEAIFIPTVPLSPSPEPYENSLASLLAHGGPSPSTPCPTPEELFASAPQLAQKRFVCVLDISQQGAERLEVVLNRAYPCPRF</sequence>
<accession>A0ABR0ZSX6</accession>
<dbReference type="Proteomes" id="UP001369086">
    <property type="component" value="Unassembled WGS sequence"/>
</dbReference>
<organism evidence="2 3">
    <name type="scientific">Huso huso</name>
    <name type="common">Beluga</name>
    <name type="synonym">Acipenser huso</name>
    <dbReference type="NCBI Taxonomy" id="61971"/>
    <lineage>
        <taxon>Eukaryota</taxon>
        <taxon>Metazoa</taxon>
        <taxon>Chordata</taxon>
        <taxon>Craniata</taxon>
        <taxon>Vertebrata</taxon>
        <taxon>Euteleostomi</taxon>
        <taxon>Actinopterygii</taxon>
        <taxon>Chondrostei</taxon>
        <taxon>Acipenseriformes</taxon>
        <taxon>Acipenseridae</taxon>
        <taxon>Huso</taxon>
    </lineage>
</organism>
<evidence type="ECO:0000313" key="3">
    <source>
        <dbReference type="Proteomes" id="UP001369086"/>
    </source>
</evidence>